<comment type="subunit">
    <text evidence="1">Component of the NuA4 histone acetyltransferase complex.</text>
</comment>
<proteinExistence type="predicted"/>
<dbReference type="SMART" id="SM00298">
    <property type="entry name" value="CHROMO"/>
    <property type="match status" value="1"/>
</dbReference>
<accession>A0AA40F772</accession>
<feature type="domain" description="Chromo" evidence="3">
    <location>
        <begin position="1"/>
        <end position="49"/>
    </location>
</feature>
<reference evidence="4" key="1">
    <citation type="submission" date="2023-06" db="EMBL/GenBank/DDBJ databases">
        <title>Genome-scale phylogeny and comparative genomics of the fungal order Sordariales.</title>
        <authorList>
            <consortium name="Lawrence Berkeley National Laboratory"/>
            <person name="Hensen N."/>
            <person name="Bonometti L."/>
            <person name="Westerberg I."/>
            <person name="Brannstrom I.O."/>
            <person name="Guillou S."/>
            <person name="Cros-Aarteil S."/>
            <person name="Calhoun S."/>
            <person name="Haridas S."/>
            <person name="Kuo A."/>
            <person name="Mondo S."/>
            <person name="Pangilinan J."/>
            <person name="Riley R."/>
            <person name="LaButti K."/>
            <person name="Andreopoulos B."/>
            <person name="Lipzen A."/>
            <person name="Chen C."/>
            <person name="Yanf M."/>
            <person name="Daum C."/>
            <person name="Ng V."/>
            <person name="Clum A."/>
            <person name="Steindorff A."/>
            <person name="Ohm R."/>
            <person name="Martin F."/>
            <person name="Silar P."/>
            <person name="Natvig D."/>
            <person name="Lalanne C."/>
            <person name="Gautier V."/>
            <person name="Ament-velasquez S.L."/>
            <person name="Kruys A."/>
            <person name="Hutchinson M.I."/>
            <person name="Powell A.J."/>
            <person name="Barry K."/>
            <person name="Miller A.N."/>
            <person name="Grigoriev I.V."/>
            <person name="Debuchy R."/>
            <person name="Gladieux P."/>
            <person name="Thoren M.H."/>
            <person name="Johannesson H."/>
        </authorList>
    </citation>
    <scope>NUCLEOTIDE SEQUENCE</scope>
    <source>
        <strain evidence="4">SMH3187-1</strain>
    </source>
</reference>
<dbReference type="InterPro" id="IPR023780">
    <property type="entry name" value="Chromo_domain"/>
</dbReference>
<dbReference type="EMBL" id="JAUKUD010000002">
    <property type="protein sequence ID" value="KAK0752450.1"/>
    <property type="molecule type" value="Genomic_DNA"/>
</dbReference>
<dbReference type="Proteomes" id="UP001172155">
    <property type="component" value="Unassembled WGS sequence"/>
</dbReference>
<protein>
    <recommendedName>
        <fullName evidence="3">Chromo domain-containing protein</fullName>
    </recommendedName>
</protein>
<evidence type="ECO:0000313" key="5">
    <source>
        <dbReference type="Proteomes" id="UP001172155"/>
    </source>
</evidence>
<dbReference type="GO" id="GO:0006338">
    <property type="term" value="P:chromatin remodeling"/>
    <property type="evidence" value="ECO:0007669"/>
    <property type="project" value="UniProtKB-ARBA"/>
</dbReference>
<feature type="region of interest" description="Disordered" evidence="2">
    <location>
        <begin position="55"/>
        <end position="96"/>
    </location>
</feature>
<dbReference type="PROSITE" id="PS50013">
    <property type="entry name" value="CHROMO_2"/>
    <property type="match status" value="1"/>
</dbReference>
<keyword evidence="5" id="KW-1185">Reference proteome</keyword>
<evidence type="ECO:0000313" key="4">
    <source>
        <dbReference type="EMBL" id="KAK0752450.1"/>
    </source>
</evidence>
<gene>
    <name evidence="4" type="ORF">B0T18DRAFT_404900</name>
</gene>
<feature type="compositionally biased region" description="Basic and acidic residues" evidence="2">
    <location>
        <begin position="55"/>
        <end position="74"/>
    </location>
</feature>
<evidence type="ECO:0000256" key="2">
    <source>
        <dbReference type="SAM" id="MobiDB-lite"/>
    </source>
</evidence>
<dbReference type="InterPro" id="IPR016197">
    <property type="entry name" value="Chromo-like_dom_sf"/>
</dbReference>
<dbReference type="Pfam" id="PF00385">
    <property type="entry name" value="Chromo"/>
    <property type="match status" value="1"/>
</dbReference>
<comment type="caution">
    <text evidence="4">The sequence shown here is derived from an EMBL/GenBank/DDBJ whole genome shotgun (WGS) entry which is preliminary data.</text>
</comment>
<sequence length="96" mass="11006">MEAVLRHRQGTKATEFLVKWEGWGYEHNVWKTSWELRHAQGLIGEYWARIGGKPESKVMEAKEKSGKPKGKTTEKTAPTKTAEAIGQRRSQLLKKK</sequence>
<organism evidence="4 5">
    <name type="scientific">Schizothecium vesticola</name>
    <dbReference type="NCBI Taxonomy" id="314040"/>
    <lineage>
        <taxon>Eukaryota</taxon>
        <taxon>Fungi</taxon>
        <taxon>Dikarya</taxon>
        <taxon>Ascomycota</taxon>
        <taxon>Pezizomycotina</taxon>
        <taxon>Sordariomycetes</taxon>
        <taxon>Sordariomycetidae</taxon>
        <taxon>Sordariales</taxon>
        <taxon>Schizotheciaceae</taxon>
        <taxon>Schizothecium</taxon>
    </lineage>
</organism>
<dbReference type="InterPro" id="IPR000953">
    <property type="entry name" value="Chromo/chromo_shadow_dom"/>
</dbReference>
<name>A0AA40F772_9PEZI</name>
<dbReference type="CDD" id="cd00024">
    <property type="entry name" value="CD_CSD"/>
    <property type="match status" value="1"/>
</dbReference>
<dbReference type="AlphaFoldDB" id="A0AA40F772"/>
<evidence type="ECO:0000256" key="1">
    <source>
        <dbReference type="ARBA" id="ARBA00011353"/>
    </source>
</evidence>
<feature type="compositionally biased region" description="Low complexity" evidence="2">
    <location>
        <begin position="75"/>
        <end position="84"/>
    </location>
</feature>
<dbReference type="SUPFAM" id="SSF54160">
    <property type="entry name" value="Chromo domain-like"/>
    <property type="match status" value="1"/>
</dbReference>
<dbReference type="Gene3D" id="2.40.50.40">
    <property type="match status" value="1"/>
</dbReference>
<evidence type="ECO:0000259" key="3">
    <source>
        <dbReference type="PROSITE" id="PS50013"/>
    </source>
</evidence>